<dbReference type="GO" id="GO:0005737">
    <property type="term" value="C:cytoplasm"/>
    <property type="evidence" value="ECO:0007669"/>
    <property type="project" value="UniProtKB-SubCell"/>
</dbReference>
<proteinExistence type="predicted"/>
<dbReference type="PANTHER" id="PTHR21162">
    <property type="entry name" value="P53 AND DNA DAMAGE-REGULATED PROTEIN"/>
    <property type="match status" value="1"/>
</dbReference>
<dbReference type="CDD" id="cd22860">
    <property type="entry name" value="PDRG1"/>
    <property type="match status" value="1"/>
</dbReference>
<dbReference type="RefSeq" id="XP_026673805.1">
    <property type="nucleotide sequence ID" value="XM_026818004.1"/>
</dbReference>
<evidence type="ECO:0000256" key="2">
    <source>
        <dbReference type="ARBA" id="ARBA00022490"/>
    </source>
</evidence>
<evidence type="ECO:0000256" key="3">
    <source>
        <dbReference type="ARBA" id="ARBA00023186"/>
    </source>
</evidence>
<dbReference type="InterPro" id="IPR030482">
    <property type="entry name" value="PDRG1"/>
</dbReference>
<dbReference type="KEGG" id="ccal:108630339"/>
<reference evidence="5" key="1">
    <citation type="submission" date="2025-08" db="UniProtKB">
        <authorList>
            <consortium name="RefSeq"/>
        </authorList>
    </citation>
    <scope>IDENTIFICATION</scope>
    <source>
        <tissue evidence="5">Whole body</tissue>
    </source>
</reference>
<keyword evidence="2" id="KW-0963">Cytoplasm</keyword>
<evidence type="ECO:0000313" key="4">
    <source>
        <dbReference type="Proteomes" id="UP000694925"/>
    </source>
</evidence>
<dbReference type="AlphaFoldDB" id="A0AAJ7SAP8"/>
<keyword evidence="3" id="KW-0143">Chaperone</keyword>
<dbReference type="Proteomes" id="UP000694925">
    <property type="component" value="Unplaced"/>
</dbReference>
<evidence type="ECO:0000313" key="5">
    <source>
        <dbReference type="RefSeq" id="XP_026673805.1"/>
    </source>
</evidence>
<name>A0AAJ7SAP8_9HYME</name>
<gene>
    <name evidence="5" type="primary">LOC108630339</name>
</gene>
<dbReference type="PANTHER" id="PTHR21162:SF0">
    <property type="entry name" value="P53 AND DNA DAMAGE-REGULATED PROTEIN 1"/>
    <property type="match status" value="1"/>
</dbReference>
<comment type="subcellular location">
    <subcellularLocation>
        <location evidence="1">Cytoplasm</location>
    </subcellularLocation>
</comment>
<dbReference type="CTD" id="81572"/>
<accession>A0AAJ7SAP8</accession>
<keyword evidence="4" id="KW-1185">Reference proteome</keyword>
<evidence type="ECO:0000256" key="1">
    <source>
        <dbReference type="ARBA" id="ARBA00004496"/>
    </source>
</evidence>
<sequence length="132" mass="15158">MKIEQQESLKHIQQVEEKAGEILTDRQEIIALDKRRNEDRVGMRALQKENCKKTWITVGPLLIKMPSTTAEELLVKDQKECDIEINKIRSNLKIKVNELRDLELNPPVSGLMLQPLTHKEMTAINLVMGQSS</sequence>
<dbReference type="GeneID" id="108630339"/>
<protein>
    <submittedName>
        <fullName evidence="5">P53 and DNA damage-regulated protein 1</fullName>
    </submittedName>
</protein>
<organism evidence="4 5">
    <name type="scientific">Ceratina calcarata</name>
    <dbReference type="NCBI Taxonomy" id="156304"/>
    <lineage>
        <taxon>Eukaryota</taxon>
        <taxon>Metazoa</taxon>
        <taxon>Ecdysozoa</taxon>
        <taxon>Arthropoda</taxon>
        <taxon>Hexapoda</taxon>
        <taxon>Insecta</taxon>
        <taxon>Pterygota</taxon>
        <taxon>Neoptera</taxon>
        <taxon>Endopterygota</taxon>
        <taxon>Hymenoptera</taxon>
        <taxon>Apocrita</taxon>
        <taxon>Aculeata</taxon>
        <taxon>Apoidea</taxon>
        <taxon>Anthophila</taxon>
        <taxon>Apidae</taxon>
        <taxon>Ceratina</taxon>
        <taxon>Zadontomerus</taxon>
    </lineage>
</organism>